<accession>A0A173MNV3</accession>
<dbReference type="OrthoDB" id="6200718at2"/>
<dbReference type="RefSeq" id="WP_076375835.1">
    <property type="nucleotide sequence ID" value="NZ_AP017422.1"/>
</dbReference>
<organism evidence="2 3">
    <name type="scientific">Filimonas lacunae</name>
    <dbReference type="NCBI Taxonomy" id="477680"/>
    <lineage>
        <taxon>Bacteria</taxon>
        <taxon>Pseudomonadati</taxon>
        <taxon>Bacteroidota</taxon>
        <taxon>Chitinophagia</taxon>
        <taxon>Chitinophagales</taxon>
        <taxon>Chitinophagaceae</taxon>
        <taxon>Filimonas</taxon>
    </lineage>
</organism>
<dbReference type="EMBL" id="FTOR01000001">
    <property type="protein sequence ID" value="SIS71455.1"/>
    <property type="molecule type" value="Genomic_DNA"/>
</dbReference>
<dbReference type="KEGG" id="fln:FLA_5393"/>
<dbReference type="InterPro" id="IPR025334">
    <property type="entry name" value="DUF4240"/>
</dbReference>
<protein>
    <recommendedName>
        <fullName evidence="1">DUF4240 domain-containing protein</fullName>
    </recommendedName>
</protein>
<feature type="domain" description="DUF4240" evidence="1">
    <location>
        <begin position="62"/>
        <end position="120"/>
    </location>
</feature>
<keyword evidence="3" id="KW-1185">Reference proteome</keyword>
<sequence>MNEQKFWEIIETAWAASPELNSLRLETLVNNHPSQIEELNLALNDIITDNYCTILYTLEKEPFQKYVQILEEKLHHIDRKEIHEYTDGSDDGFLYARCFIVGMGQQYYNMVDKDPSKATMDAEAEIFGFAAYDIYEEKFEEECTRNLLHNIETGSNPNGGW</sequence>
<evidence type="ECO:0000313" key="3">
    <source>
        <dbReference type="Proteomes" id="UP000186917"/>
    </source>
</evidence>
<proteinExistence type="predicted"/>
<gene>
    <name evidence="2" type="ORF">SAMN05421788_101782</name>
</gene>
<reference evidence="3" key="1">
    <citation type="submission" date="2017-01" db="EMBL/GenBank/DDBJ databases">
        <authorList>
            <person name="Varghese N."/>
            <person name="Submissions S."/>
        </authorList>
    </citation>
    <scope>NUCLEOTIDE SEQUENCE [LARGE SCALE GENOMIC DNA]</scope>
    <source>
        <strain evidence="3">DSM 21054</strain>
    </source>
</reference>
<evidence type="ECO:0000313" key="2">
    <source>
        <dbReference type="EMBL" id="SIS71455.1"/>
    </source>
</evidence>
<dbReference type="Pfam" id="PF14024">
    <property type="entry name" value="DUF4240"/>
    <property type="match status" value="1"/>
</dbReference>
<name>A0A173MNV3_9BACT</name>
<evidence type="ECO:0000259" key="1">
    <source>
        <dbReference type="Pfam" id="PF14024"/>
    </source>
</evidence>
<dbReference type="STRING" id="477680.SAMN05421788_101782"/>
<dbReference type="Proteomes" id="UP000186917">
    <property type="component" value="Unassembled WGS sequence"/>
</dbReference>
<dbReference type="AlphaFoldDB" id="A0A173MNV3"/>